<evidence type="ECO:0000313" key="2">
    <source>
        <dbReference type="EMBL" id="MDR9900557.1"/>
    </source>
</evidence>
<gene>
    <name evidence="2" type="ORF">G7B40_039395</name>
</gene>
<accession>A0AAP5MDH0</accession>
<organism evidence="2 3">
    <name type="scientific">Aetokthonos hydrillicola Thurmond2011</name>
    <dbReference type="NCBI Taxonomy" id="2712845"/>
    <lineage>
        <taxon>Bacteria</taxon>
        <taxon>Bacillati</taxon>
        <taxon>Cyanobacteriota</taxon>
        <taxon>Cyanophyceae</taxon>
        <taxon>Nostocales</taxon>
        <taxon>Hapalosiphonaceae</taxon>
        <taxon>Aetokthonos</taxon>
    </lineage>
</organism>
<evidence type="ECO:0000313" key="3">
    <source>
        <dbReference type="Proteomes" id="UP000667802"/>
    </source>
</evidence>
<dbReference type="Gene3D" id="3.30.450.20">
    <property type="entry name" value="PAS domain"/>
    <property type="match status" value="1"/>
</dbReference>
<keyword evidence="3" id="KW-1185">Reference proteome</keyword>
<reference evidence="3" key="1">
    <citation type="journal article" date="2021" name="Science">
        <title>Hunting the eagle killer: A cyanobacterial neurotoxin causes vacuolar myelinopathy.</title>
        <authorList>
            <person name="Breinlinger S."/>
            <person name="Phillips T.J."/>
            <person name="Haram B.N."/>
            <person name="Mares J."/>
            <person name="Martinez Yerena J.A."/>
            <person name="Hrouzek P."/>
            <person name="Sobotka R."/>
            <person name="Henderson W.M."/>
            <person name="Schmieder P."/>
            <person name="Williams S.M."/>
            <person name="Lauderdale J.D."/>
            <person name="Wilde H.D."/>
            <person name="Gerrin W."/>
            <person name="Kust A."/>
            <person name="Washington J.W."/>
            <person name="Wagner C."/>
            <person name="Geier B."/>
            <person name="Liebeke M."/>
            <person name="Enke H."/>
            <person name="Niedermeyer T.H.J."/>
            <person name="Wilde S.B."/>
        </authorList>
    </citation>
    <scope>NUCLEOTIDE SEQUENCE [LARGE SCALE GENOMIC DNA]</scope>
    <source>
        <strain evidence="3">Thurmond2011</strain>
    </source>
</reference>
<dbReference type="EMBL" id="JAALHA020000036">
    <property type="protein sequence ID" value="MDR9900557.1"/>
    <property type="molecule type" value="Genomic_DNA"/>
</dbReference>
<name>A0AAP5MDH0_9CYAN</name>
<dbReference type="Proteomes" id="UP000667802">
    <property type="component" value="Unassembled WGS sequence"/>
</dbReference>
<dbReference type="RefSeq" id="WP_208354620.1">
    <property type="nucleotide sequence ID" value="NZ_CAWQFN010000403.1"/>
</dbReference>
<dbReference type="PROSITE" id="PS50113">
    <property type="entry name" value="PAC"/>
    <property type="match status" value="1"/>
</dbReference>
<dbReference type="InterPro" id="IPR000700">
    <property type="entry name" value="PAS-assoc_C"/>
</dbReference>
<protein>
    <recommendedName>
        <fullName evidence="1">PAC domain-containing protein</fullName>
    </recommendedName>
</protein>
<proteinExistence type="predicted"/>
<sequence>MEVIGYGDTTTIIDFSLKPVRDESGQVVLLIPEGRDISDRVHSEGNVYC</sequence>
<feature type="domain" description="PAC" evidence="1">
    <location>
        <begin position="1"/>
        <end position="49"/>
    </location>
</feature>
<comment type="caution">
    <text evidence="2">The sequence shown here is derived from an EMBL/GenBank/DDBJ whole genome shotgun (WGS) entry which is preliminary data.</text>
</comment>
<dbReference type="AlphaFoldDB" id="A0AAP5MDH0"/>
<evidence type="ECO:0000259" key="1">
    <source>
        <dbReference type="PROSITE" id="PS50113"/>
    </source>
</evidence>